<dbReference type="PIRSF" id="PIRSF005900">
    <property type="entry name" value="Dps"/>
    <property type="match status" value="1"/>
</dbReference>
<sequence length="157" mass="17987">MKTTIGITEENRAAVSGQLAKLLADEFVLYTKTLNAHWNVEGKDFHSMHVFLEEQYNQLQELSDSIAERIRSLGHYAPATLKSFLELTHLTEYSERKNDSIGFITELLEDHNIIIEFIRGNITPFAEDFKDAGTSDFITGLMEGHEKMAWMLRAHLK</sequence>
<dbReference type="InterPro" id="IPR009078">
    <property type="entry name" value="Ferritin-like_SF"/>
</dbReference>
<dbReference type="Pfam" id="PF00210">
    <property type="entry name" value="Ferritin"/>
    <property type="match status" value="1"/>
</dbReference>
<dbReference type="GO" id="GO:0008199">
    <property type="term" value="F:ferric iron binding"/>
    <property type="evidence" value="ECO:0007669"/>
    <property type="project" value="InterPro"/>
</dbReference>
<protein>
    <submittedName>
        <fullName evidence="4">Starvation-inducible DNA-binding protein</fullName>
    </submittedName>
</protein>
<gene>
    <name evidence="4" type="ORF">SAMN05443550_11456</name>
</gene>
<comment type="similarity">
    <text evidence="1 2">Belongs to the Dps family.</text>
</comment>
<dbReference type="InterPro" id="IPR008331">
    <property type="entry name" value="Ferritin_DPS_dom"/>
</dbReference>
<evidence type="ECO:0000256" key="1">
    <source>
        <dbReference type="ARBA" id="ARBA00009497"/>
    </source>
</evidence>
<accession>A0A1H4H8G2</accession>
<dbReference type="AlphaFoldDB" id="A0A1H4H8G2"/>
<dbReference type="Proteomes" id="UP000198850">
    <property type="component" value="Unassembled WGS sequence"/>
</dbReference>
<keyword evidence="5" id="KW-1185">Reference proteome</keyword>
<feature type="domain" description="Ferritin/DPS" evidence="3">
    <location>
        <begin position="18"/>
        <end position="157"/>
    </location>
</feature>
<dbReference type="CDD" id="cd01043">
    <property type="entry name" value="DPS"/>
    <property type="match status" value="1"/>
</dbReference>
<reference evidence="4 5" key="1">
    <citation type="submission" date="2016-10" db="EMBL/GenBank/DDBJ databases">
        <authorList>
            <person name="de Groot N.N."/>
        </authorList>
    </citation>
    <scope>NUCLEOTIDE SEQUENCE [LARGE SCALE GENOMIC DNA]</scope>
    <source>
        <strain evidence="4 5">DSM 19033</strain>
    </source>
</reference>
<dbReference type="SUPFAM" id="SSF47240">
    <property type="entry name" value="Ferritin-like"/>
    <property type="match status" value="1"/>
</dbReference>
<dbReference type="STRING" id="425514.SAMN05443550_11456"/>
<dbReference type="PANTHER" id="PTHR42932:SF3">
    <property type="entry name" value="DNA PROTECTION DURING STARVATION PROTEIN"/>
    <property type="match status" value="1"/>
</dbReference>
<organism evidence="4 5">
    <name type="scientific">Pedobacter hartonius</name>
    <dbReference type="NCBI Taxonomy" id="425514"/>
    <lineage>
        <taxon>Bacteria</taxon>
        <taxon>Pseudomonadati</taxon>
        <taxon>Bacteroidota</taxon>
        <taxon>Sphingobacteriia</taxon>
        <taxon>Sphingobacteriales</taxon>
        <taxon>Sphingobacteriaceae</taxon>
        <taxon>Pedobacter</taxon>
    </lineage>
</organism>
<keyword evidence="4" id="KW-0238">DNA-binding</keyword>
<evidence type="ECO:0000313" key="5">
    <source>
        <dbReference type="Proteomes" id="UP000198850"/>
    </source>
</evidence>
<dbReference type="EMBL" id="FNRA01000014">
    <property type="protein sequence ID" value="SEB18059.1"/>
    <property type="molecule type" value="Genomic_DNA"/>
</dbReference>
<dbReference type="InterPro" id="IPR002177">
    <property type="entry name" value="DPS_DNA-bd"/>
</dbReference>
<evidence type="ECO:0000313" key="4">
    <source>
        <dbReference type="EMBL" id="SEB18059.1"/>
    </source>
</evidence>
<name>A0A1H4H8G2_9SPHI</name>
<dbReference type="Gene3D" id="1.20.1260.10">
    <property type="match status" value="1"/>
</dbReference>
<dbReference type="PRINTS" id="PR01346">
    <property type="entry name" value="HELNAPAPROT"/>
</dbReference>
<evidence type="ECO:0000259" key="3">
    <source>
        <dbReference type="Pfam" id="PF00210"/>
    </source>
</evidence>
<dbReference type="PANTHER" id="PTHR42932">
    <property type="entry name" value="GENERAL STRESS PROTEIN 20U"/>
    <property type="match status" value="1"/>
</dbReference>
<evidence type="ECO:0000256" key="2">
    <source>
        <dbReference type="RuleBase" id="RU003875"/>
    </source>
</evidence>
<dbReference type="RefSeq" id="WP_090559681.1">
    <property type="nucleotide sequence ID" value="NZ_FNRA01000014.1"/>
</dbReference>
<dbReference type="InterPro" id="IPR012347">
    <property type="entry name" value="Ferritin-like"/>
</dbReference>
<dbReference type="OrthoDB" id="9797023at2"/>
<proteinExistence type="inferred from homology"/>
<dbReference type="GO" id="GO:0003677">
    <property type="term" value="F:DNA binding"/>
    <property type="evidence" value="ECO:0007669"/>
    <property type="project" value="UniProtKB-KW"/>
</dbReference>